<dbReference type="EMBL" id="DPVV01000206">
    <property type="protein sequence ID" value="HCL01986.1"/>
    <property type="molecule type" value="Genomic_DNA"/>
</dbReference>
<evidence type="ECO:0000313" key="3">
    <source>
        <dbReference type="EMBL" id="HCL01986.1"/>
    </source>
</evidence>
<proteinExistence type="predicted"/>
<sequence>MKHIIKQFLLFSCLLVLSALLISCKKTNAPEKERDLEFTVVENADLPDKLLKCIEEKKTNPFKLTYENEDYLYIVQGYGAQKSGGYSISVDELYLAGNWIYVKTNLIGPGKNEPVTQNITYPYVVIKTEFMDNEVCFQ</sequence>
<keyword evidence="1" id="KW-0732">Signal</keyword>
<gene>
    <name evidence="3" type="ORF">DHW61_06135</name>
</gene>
<feature type="signal peptide" evidence="1">
    <location>
        <begin position="1"/>
        <end position="29"/>
    </location>
</feature>
<evidence type="ECO:0000256" key="1">
    <source>
        <dbReference type="SAM" id="SignalP"/>
    </source>
</evidence>
<comment type="caution">
    <text evidence="3">The sequence shown here is derived from an EMBL/GenBank/DDBJ whole genome shotgun (WGS) entry which is preliminary data.</text>
</comment>
<evidence type="ECO:0000259" key="2">
    <source>
        <dbReference type="Pfam" id="PF14343"/>
    </source>
</evidence>
<evidence type="ECO:0000313" key="4">
    <source>
        <dbReference type="Proteomes" id="UP000262969"/>
    </source>
</evidence>
<dbReference type="AlphaFoldDB" id="A0A3D2X4U1"/>
<dbReference type="PROSITE" id="PS51257">
    <property type="entry name" value="PROKAR_LIPOPROTEIN"/>
    <property type="match status" value="1"/>
</dbReference>
<reference evidence="3 4" key="1">
    <citation type="journal article" date="2018" name="Nat. Biotechnol.">
        <title>A standardized bacterial taxonomy based on genome phylogeny substantially revises the tree of life.</title>
        <authorList>
            <person name="Parks D.H."/>
            <person name="Chuvochina M."/>
            <person name="Waite D.W."/>
            <person name="Rinke C."/>
            <person name="Skarshewski A."/>
            <person name="Chaumeil P.A."/>
            <person name="Hugenholtz P."/>
        </authorList>
    </citation>
    <scope>NUCLEOTIDE SEQUENCE [LARGE SCALE GENOMIC DNA]</scope>
    <source>
        <strain evidence="3">UBA11728</strain>
    </source>
</reference>
<accession>A0A3D2X4U1</accession>
<organism evidence="3 4">
    <name type="scientific">Lachnoclostridium phytofermentans</name>
    <dbReference type="NCBI Taxonomy" id="66219"/>
    <lineage>
        <taxon>Bacteria</taxon>
        <taxon>Bacillati</taxon>
        <taxon>Bacillota</taxon>
        <taxon>Clostridia</taxon>
        <taxon>Lachnospirales</taxon>
        <taxon>Lachnospiraceae</taxon>
    </lineage>
</organism>
<name>A0A3D2X4U1_9FIRM</name>
<feature type="chain" id="PRO_5017735455" description="PrcB C-terminal domain-containing protein" evidence="1">
    <location>
        <begin position="30"/>
        <end position="138"/>
    </location>
</feature>
<dbReference type="InterPro" id="IPR025748">
    <property type="entry name" value="PrcB_C_dom"/>
</dbReference>
<dbReference type="Pfam" id="PF14343">
    <property type="entry name" value="PrcB_C"/>
    <property type="match status" value="1"/>
</dbReference>
<feature type="domain" description="PrcB C-terminal" evidence="2">
    <location>
        <begin position="72"/>
        <end position="129"/>
    </location>
</feature>
<dbReference type="Proteomes" id="UP000262969">
    <property type="component" value="Unassembled WGS sequence"/>
</dbReference>
<protein>
    <recommendedName>
        <fullName evidence="2">PrcB C-terminal domain-containing protein</fullName>
    </recommendedName>
</protein>